<organism evidence="1 2">
    <name type="scientific">Limosilactobacillus ingluviei DSM 15946</name>
    <dbReference type="NCBI Taxonomy" id="1423760"/>
    <lineage>
        <taxon>Bacteria</taxon>
        <taxon>Bacillati</taxon>
        <taxon>Bacillota</taxon>
        <taxon>Bacilli</taxon>
        <taxon>Lactobacillales</taxon>
        <taxon>Lactobacillaceae</taxon>
        <taxon>Limosilactobacillus</taxon>
    </lineage>
</organism>
<reference evidence="1 2" key="1">
    <citation type="journal article" date="2015" name="Genome Announc.">
        <title>Expanding the biotechnology potential of lactobacilli through comparative genomics of 213 strains and associated genera.</title>
        <authorList>
            <person name="Sun Z."/>
            <person name="Harris H.M."/>
            <person name="McCann A."/>
            <person name="Guo C."/>
            <person name="Argimon S."/>
            <person name="Zhang W."/>
            <person name="Yang X."/>
            <person name="Jeffery I.B."/>
            <person name="Cooney J.C."/>
            <person name="Kagawa T.F."/>
            <person name="Liu W."/>
            <person name="Song Y."/>
            <person name="Salvetti E."/>
            <person name="Wrobel A."/>
            <person name="Rasinkangas P."/>
            <person name="Parkhill J."/>
            <person name="Rea M.C."/>
            <person name="O'Sullivan O."/>
            <person name="Ritari J."/>
            <person name="Douillard F.P."/>
            <person name="Paul Ross R."/>
            <person name="Yang R."/>
            <person name="Briner A.E."/>
            <person name="Felis G.E."/>
            <person name="de Vos W.M."/>
            <person name="Barrangou R."/>
            <person name="Klaenhammer T.R."/>
            <person name="Caufield P.W."/>
            <person name="Cui Y."/>
            <person name="Zhang H."/>
            <person name="O'Toole P.W."/>
        </authorList>
    </citation>
    <scope>NUCLEOTIDE SEQUENCE [LARGE SCALE GENOMIC DNA]</scope>
    <source>
        <strain evidence="1 2">DSM 15946</strain>
    </source>
</reference>
<dbReference type="EMBL" id="AZFK01000005">
    <property type="protein sequence ID" value="KRL92430.1"/>
    <property type="molecule type" value="Genomic_DNA"/>
</dbReference>
<dbReference type="AlphaFoldDB" id="A0A0R1UGK5"/>
<dbReference type="Proteomes" id="UP000050816">
    <property type="component" value="Unassembled WGS sequence"/>
</dbReference>
<evidence type="ECO:0000313" key="1">
    <source>
        <dbReference type="EMBL" id="KRL92430.1"/>
    </source>
</evidence>
<protein>
    <submittedName>
        <fullName evidence="1">Uncharacterized protein</fullName>
    </submittedName>
</protein>
<gene>
    <name evidence="1" type="ORF">FC43_GL002088</name>
</gene>
<proteinExistence type="predicted"/>
<accession>A0A0R1UGK5</accession>
<evidence type="ECO:0000313" key="2">
    <source>
        <dbReference type="Proteomes" id="UP000050816"/>
    </source>
</evidence>
<comment type="caution">
    <text evidence="1">The sequence shown here is derived from an EMBL/GenBank/DDBJ whole genome shotgun (WGS) entry which is preliminary data.</text>
</comment>
<dbReference type="PATRIC" id="fig|1423760.3.peg.2189"/>
<name>A0A0R1UGK5_9LACO</name>
<sequence>MISPFPEQYELEILIKIAFNGIILPLRTKIVNFVWLGLPAAVFPGRVDVGSLVGNLHRGK</sequence>